<dbReference type="Gene3D" id="3.40.50.150">
    <property type="entry name" value="Vaccinia Virus protein VP39"/>
    <property type="match status" value="1"/>
</dbReference>
<keyword evidence="2 7" id="KW-0489">Methyltransferase</keyword>
<evidence type="ECO:0000313" key="7">
    <source>
        <dbReference type="EMBL" id="MCY1714482.1"/>
    </source>
</evidence>
<comment type="catalytic activity">
    <reaction evidence="5">
        <text>a 2'-deoxyadenosine in DNA + S-adenosyl-L-methionine = an N(6)-methyl-2'-deoxyadenosine in DNA + S-adenosyl-L-homocysteine + H(+)</text>
        <dbReference type="Rhea" id="RHEA:15197"/>
        <dbReference type="Rhea" id="RHEA-COMP:12418"/>
        <dbReference type="Rhea" id="RHEA-COMP:12419"/>
        <dbReference type="ChEBI" id="CHEBI:15378"/>
        <dbReference type="ChEBI" id="CHEBI:57856"/>
        <dbReference type="ChEBI" id="CHEBI:59789"/>
        <dbReference type="ChEBI" id="CHEBI:90615"/>
        <dbReference type="ChEBI" id="CHEBI:90616"/>
        <dbReference type="EC" id="2.1.1.72"/>
    </reaction>
</comment>
<dbReference type="InterPro" id="IPR011639">
    <property type="entry name" value="MethylTrfase_TaqI-like_dom"/>
</dbReference>
<dbReference type="InterPro" id="IPR050953">
    <property type="entry name" value="N4_N6_ade-DNA_methylase"/>
</dbReference>
<dbReference type="PROSITE" id="PS00092">
    <property type="entry name" value="N6_MTASE"/>
    <property type="match status" value="1"/>
</dbReference>
<name>A0ABT4BUA5_9FIRM</name>
<evidence type="ECO:0000256" key="2">
    <source>
        <dbReference type="ARBA" id="ARBA00022603"/>
    </source>
</evidence>
<dbReference type="PANTHER" id="PTHR33841">
    <property type="entry name" value="DNA METHYLTRANSFERASE YEEA-RELATED"/>
    <property type="match status" value="1"/>
</dbReference>
<reference evidence="7 8" key="1">
    <citation type="submission" date="2022-11" db="EMBL/GenBank/DDBJ databases">
        <authorList>
            <person name="Caiyu Z."/>
        </authorList>
    </citation>
    <scope>NUCLEOTIDE SEQUENCE [LARGE SCALE GENOMIC DNA]</scope>
    <source>
        <strain evidence="7 8">YR-4</strain>
    </source>
</reference>
<dbReference type="SUPFAM" id="SSF53335">
    <property type="entry name" value="S-adenosyl-L-methionine-dependent methyltransferases"/>
    <property type="match status" value="1"/>
</dbReference>
<keyword evidence="4" id="KW-0949">S-adenosyl-L-methionine</keyword>
<dbReference type="InterPro" id="IPR029063">
    <property type="entry name" value="SAM-dependent_MTases_sf"/>
</dbReference>
<dbReference type="RefSeq" id="WP_268058529.1">
    <property type="nucleotide sequence ID" value="NZ_JAPOHA010000008.1"/>
</dbReference>
<keyword evidence="3" id="KW-0808">Transferase</keyword>
<dbReference type="EC" id="2.1.1.72" evidence="1"/>
<dbReference type="PANTHER" id="PTHR33841:SF1">
    <property type="entry name" value="DNA METHYLTRANSFERASE A"/>
    <property type="match status" value="1"/>
</dbReference>
<evidence type="ECO:0000256" key="5">
    <source>
        <dbReference type="ARBA" id="ARBA00047942"/>
    </source>
</evidence>
<dbReference type="InterPro" id="IPR002052">
    <property type="entry name" value="DNA_methylase_N6_adenine_CS"/>
</dbReference>
<gene>
    <name evidence="7" type="ORF">OUY18_09465</name>
</gene>
<dbReference type="Pfam" id="PF07669">
    <property type="entry name" value="Eco57I"/>
    <property type="match status" value="1"/>
</dbReference>
<evidence type="ECO:0000313" key="8">
    <source>
        <dbReference type="Proteomes" id="UP001082703"/>
    </source>
</evidence>
<dbReference type="Proteomes" id="UP001082703">
    <property type="component" value="Unassembled WGS sequence"/>
</dbReference>
<dbReference type="GO" id="GO:0032259">
    <property type="term" value="P:methylation"/>
    <property type="evidence" value="ECO:0007669"/>
    <property type="project" value="UniProtKB-KW"/>
</dbReference>
<sequence>MAISKREFTEYIKSFKFKELFNYLGWDNDMTVTPVKLDEYTYILTCVAQKRGFRVMTCTPDANGKIPTYPERLKINNKVKKLFHDHLIIFLDSAKKEQLWQLIYNQKGQTKKSEIRYNTAQNPEKLYQRTSGLLFDLDDEDKITIIDVEELVKSNFGSNSEKVTKKFYDNFKKQHKALIEFIKGIDETLDKEWYASLMLNRLMFCYFIQKQGFLDGNKNYLREKLTQCKEKHGDDKFYSFYRQFLLVLFHKGLGGHDRNKILIDEIGNVPYLNGGLFDEHEIEKKYPEITINDDAFESIFDFFDEYDWHLDNRIAASGKDINPDVLGYIFEKYINDRAQMGAYYTQEDITEYISKNCIIPYLFEETKRHYEVPFKPDGFIWQMLKESGDQYIYDAVKKGVDLPLPPNIEIGVDTSKADLLQRRKDWNHPADEAYALPTEIWRETVERRQRYAKVHGKIQNGEIKDINDLITFNLNICQFAQDVIDNIDDPDFIRHFYKVLTSMTILDPTCGSGAFLFAAMNILEPLYEKCIIRMDNYCRDSHGKRYKYFEDELYKVESERHPNRQYFIFKSIILNNLYGVDIMNEAVETAKLRLFLKLVATVDPNPAKDNMGLEPLPDIDFNIKAGNTLVGYANETEMKDALEETFEGRAMKGDVLEKCLYVAKATQRYKEIQLCFDEDFKAFKDAKKELLVRQKQLNEILNKRLFEQYSSTDYKKWLETHQPLHWIAEYYDIIANHGGFNVIIGNPPYVEYNKAKSIYHVNNYLTENCGNLYAFVIERSKHLLSENNYSGMIIPHSAFCTDRMQTIMDLLEQNGLWISTYDIRPAKLFNGVDQRLAIYLSSSIIKKDMFTTQYIRWSEQLRPFLFMSFYYTRKPNIEYKNSIMKVGNPIVDSILQKLDKDPTIAVQKSSYKTIYYHNAPRYWIRATNFKPYFWNEKDGEKLSVQVKSLSFSSTKETIVAGCILNSSLFYLWFVLFSDCRHLNNREIDLFRCDLKNINSKRFLDLFEQLMDDIQNNKKRKTTFYKATGKVIYDEYYPRYSKSIIDEIDKLLAQYYGFTEQELDYIINYDIKYRMGSDTGDEE</sequence>
<dbReference type="PRINTS" id="PR00507">
    <property type="entry name" value="N12N6MTFRASE"/>
</dbReference>
<comment type="caution">
    <text evidence="7">The sequence shown here is derived from an EMBL/GenBank/DDBJ whole genome shotgun (WGS) entry which is preliminary data.</text>
</comment>
<evidence type="ECO:0000256" key="4">
    <source>
        <dbReference type="ARBA" id="ARBA00022691"/>
    </source>
</evidence>
<evidence type="ECO:0000256" key="3">
    <source>
        <dbReference type="ARBA" id="ARBA00022679"/>
    </source>
</evidence>
<proteinExistence type="predicted"/>
<evidence type="ECO:0000259" key="6">
    <source>
        <dbReference type="Pfam" id="PF07669"/>
    </source>
</evidence>
<dbReference type="EMBL" id="JAPOHA010000008">
    <property type="protein sequence ID" value="MCY1714482.1"/>
    <property type="molecule type" value="Genomic_DNA"/>
</dbReference>
<keyword evidence="8" id="KW-1185">Reference proteome</keyword>
<protein>
    <recommendedName>
        <fullName evidence="1">site-specific DNA-methyltransferase (adenine-specific)</fullName>
        <ecNumber evidence="1">2.1.1.72</ecNumber>
    </recommendedName>
</protein>
<dbReference type="GO" id="GO:0008168">
    <property type="term" value="F:methyltransferase activity"/>
    <property type="evidence" value="ECO:0007669"/>
    <property type="project" value="UniProtKB-KW"/>
</dbReference>
<feature type="domain" description="Type II methyltransferase M.TaqI-like" evidence="6">
    <location>
        <begin position="575"/>
        <end position="823"/>
    </location>
</feature>
<organism evidence="7 8">
    <name type="scientific">Caproiciproducens galactitolivorans</name>
    <dbReference type="NCBI Taxonomy" id="642589"/>
    <lineage>
        <taxon>Bacteria</taxon>
        <taxon>Bacillati</taxon>
        <taxon>Bacillota</taxon>
        <taxon>Clostridia</taxon>
        <taxon>Eubacteriales</taxon>
        <taxon>Acutalibacteraceae</taxon>
        <taxon>Caproiciproducens</taxon>
    </lineage>
</organism>
<evidence type="ECO:0000256" key="1">
    <source>
        <dbReference type="ARBA" id="ARBA00011900"/>
    </source>
</evidence>
<accession>A0ABT4BUA5</accession>